<dbReference type="SUPFAM" id="SSF46785">
    <property type="entry name" value="Winged helix' DNA-binding domain"/>
    <property type="match status" value="1"/>
</dbReference>
<dbReference type="EMBL" id="CP046455">
    <property type="protein sequence ID" value="QGU07463.1"/>
    <property type="molecule type" value="Genomic_DNA"/>
</dbReference>
<proteinExistence type="predicted"/>
<feature type="domain" description="HTH arsR-type" evidence="2">
    <location>
        <begin position="22"/>
        <end position="107"/>
    </location>
</feature>
<dbReference type="InterPro" id="IPR050313">
    <property type="entry name" value="Carb_Metab_HTH_regulators"/>
</dbReference>
<evidence type="ECO:0000313" key="3">
    <source>
        <dbReference type="EMBL" id="QGU07463.1"/>
    </source>
</evidence>
<accession>A0A6B8VTI2</accession>
<dbReference type="SMART" id="SM00418">
    <property type="entry name" value="HTH_ARSR"/>
    <property type="match status" value="1"/>
</dbReference>
<dbReference type="Pfam" id="PF01022">
    <property type="entry name" value="HTH_5"/>
    <property type="match status" value="1"/>
</dbReference>
<evidence type="ECO:0000256" key="1">
    <source>
        <dbReference type="SAM" id="MobiDB-lite"/>
    </source>
</evidence>
<evidence type="ECO:0000313" key="4">
    <source>
        <dbReference type="Proteomes" id="UP000424462"/>
    </source>
</evidence>
<keyword evidence="4" id="KW-1185">Reference proteome</keyword>
<feature type="region of interest" description="Disordered" evidence="1">
    <location>
        <begin position="1"/>
        <end position="25"/>
    </location>
</feature>
<dbReference type="InterPro" id="IPR011991">
    <property type="entry name" value="ArsR-like_HTH"/>
</dbReference>
<dbReference type="GO" id="GO:0003700">
    <property type="term" value="F:DNA-binding transcription factor activity"/>
    <property type="evidence" value="ECO:0007669"/>
    <property type="project" value="InterPro"/>
</dbReference>
<dbReference type="InterPro" id="IPR036388">
    <property type="entry name" value="WH-like_DNA-bd_sf"/>
</dbReference>
<dbReference type="CDD" id="cd00090">
    <property type="entry name" value="HTH_ARSR"/>
    <property type="match status" value="1"/>
</dbReference>
<gene>
    <name evidence="3" type="ORF">COCCU_07650</name>
</gene>
<dbReference type="InterPro" id="IPR001845">
    <property type="entry name" value="HTH_ArsR_DNA-bd_dom"/>
</dbReference>
<dbReference type="PANTHER" id="PTHR30363:SF28">
    <property type="entry name" value="TRANSCRIPTIONAL REGULATORY PROTEIN-RELATED"/>
    <property type="match status" value="1"/>
</dbReference>
<dbReference type="Proteomes" id="UP000424462">
    <property type="component" value="Chromosome"/>
</dbReference>
<dbReference type="Gene3D" id="1.10.10.10">
    <property type="entry name" value="Winged helix-like DNA-binding domain superfamily/Winged helix DNA-binding domain"/>
    <property type="match status" value="1"/>
</dbReference>
<protein>
    <submittedName>
        <fullName evidence="3">Bacterial regulatory protein, arsR family</fullName>
    </submittedName>
</protein>
<dbReference type="RefSeq" id="WP_156230957.1">
    <property type="nucleotide sequence ID" value="NZ_CP046455.1"/>
</dbReference>
<reference evidence="3 4" key="1">
    <citation type="submission" date="2019-11" db="EMBL/GenBank/DDBJ databases">
        <title>Complete genome sequence of Corynebacterium kalinowskii 1959, a novel Corynebacterium species isolated from soil of a small paddock in Vilsendorf, Germany.</title>
        <authorList>
            <person name="Schaffert L."/>
            <person name="Ruwe M."/>
            <person name="Milse J."/>
            <person name="Hanuschka K."/>
            <person name="Ortseifen V."/>
            <person name="Droste J."/>
            <person name="Brandt D."/>
            <person name="Schlueter L."/>
            <person name="Kutter Y."/>
            <person name="Vinke S."/>
            <person name="Viehoefer P."/>
            <person name="Jacob L."/>
            <person name="Luebke N.-C."/>
            <person name="Schulte-Berndt E."/>
            <person name="Hain C."/>
            <person name="Linder M."/>
            <person name="Schmidt P."/>
            <person name="Wollenschlaeger L."/>
            <person name="Luttermann T."/>
            <person name="Thieme E."/>
            <person name="Hassa J."/>
            <person name="Haak M."/>
            <person name="Wittchen M."/>
            <person name="Mentz A."/>
            <person name="Persicke M."/>
            <person name="Busche T."/>
            <person name="Ruckert C."/>
        </authorList>
    </citation>
    <scope>NUCLEOTIDE SEQUENCE [LARGE SCALE GENOMIC DNA]</scope>
    <source>
        <strain evidence="3 4">2039</strain>
    </source>
</reference>
<sequence>MTELNQRNKNDNRVTETRSTEGETRNQIMLHLLQQGPSTASQLGDRLGISAAGVRRHLDILVNEGLAEAVVRPSRSRSGATPSRGRPAKEFRLTDSGRAHFGHDYDNLALLALTALRDIGGEAAVKEFARKRIADIVEGIAPADDGEESVEATARALAEVFGEHGYAATVTNAGSGVQICQHHCPISNVAAEFPQICEAEHEAISDLVGVHVQQLASIAEGHGICTTNIPLTPINNTPDERSGQ</sequence>
<organism evidence="3 4">
    <name type="scientific">Corynebacterium occultum</name>
    <dbReference type="NCBI Taxonomy" id="2675219"/>
    <lineage>
        <taxon>Bacteria</taxon>
        <taxon>Bacillati</taxon>
        <taxon>Actinomycetota</taxon>
        <taxon>Actinomycetes</taxon>
        <taxon>Mycobacteriales</taxon>
        <taxon>Corynebacteriaceae</taxon>
        <taxon>Corynebacterium</taxon>
    </lineage>
</organism>
<dbReference type="KEGG" id="cok:COCCU_07650"/>
<name>A0A6B8VTI2_9CORY</name>
<dbReference type="InterPro" id="IPR036390">
    <property type="entry name" value="WH_DNA-bd_sf"/>
</dbReference>
<dbReference type="PANTHER" id="PTHR30363">
    <property type="entry name" value="HTH-TYPE TRANSCRIPTIONAL REGULATOR SRLR-RELATED"/>
    <property type="match status" value="1"/>
</dbReference>
<feature type="compositionally biased region" description="Basic and acidic residues" evidence="1">
    <location>
        <begin position="1"/>
        <end position="24"/>
    </location>
</feature>
<dbReference type="AlphaFoldDB" id="A0A6B8VTI2"/>
<evidence type="ECO:0000259" key="2">
    <source>
        <dbReference type="SMART" id="SM00418"/>
    </source>
</evidence>